<protein>
    <submittedName>
        <fullName evidence="8">EamA family transporter</fullName>
    </submittedName>
</protein>
<evidence type="ECO:0000259" key="7">
    <source>
        <dbReference type="Pfam" id="PF00892"/>
    </source>
</evidence>
<evidence type="ECO:0000256" key="2">
    <source>
        <dbReference type="ARBA" id="ARBA00007362"/>
    </source>
</evidence>
<feature type="transmembrane region" description="Helical" evidence="6">
    <location>
        <begin position="45"/>
        <end position="64"/>
    </location>
</feature>
<feature type="transmembrane region" description="Helical" evidence="6">
    <location>
        <begin position="225"/>
        <end position="248"/>
    </location>
</feature>
<evidence type="ECO:0000256" key="6">
    <source>
        <dbReference type="SAM" id="Phobius"/>
    </source>
</evidence>
<feature type="transmembrane region" description="Helical" evidence="6">
    <location>
        <begin position="131"/>
        <end position="148"/>
    </location>
</feature>
<evidence type="ECO:0000256" key="1">
    <source>
        <dbReference type="ARBA" id="ARBA00004141"/>
    </source>
</evidence>
<dbReference type="EMBL" id="CP062222">
    <property type="protein sequence ID" value="QTC93245.1"/>
    <property type="molecule type" value="Genomic_DNA"/>
</dbReference>
<feature type="transmembrane region" description="Helical" evidence="6">
    <location>
        <begin position="76"/>
        <end position="93"/>
    </location>
</feature>
<dbReference type="Pfam" id="PF00892">
    <property type="entry name" value="EamA"/>
    <property type="match status" value="2"/>
</dbReference>
<dbReference type="InterPro" id="IPR000620">
    <property type="entry name" value="EamA_dom"/>
</dbReference>
<dbReference type="PANTHER" id="PTHR32322">
    <property type="entry name" value="INNER MEMBRANE TRANSPORTER"/>
    <property type="match status" value="1"/>
</dbReference>
<keyword evidence="5 6" id="KW-0472">Membrane</keyword>
<comment type="subcellular location">
    <subcellularLocation>
        <location evidence="1">Membrane</location>
        <topology evidence="1">Multi-pass membrane protein</topology>
    </subcellularLocation>
</comment>
<reference evidence="8" key="1">
    <citation type="submission" date="2020-09" db="EMBL/GenBank/DDBJ databases">
        <title>Brevundimonas sp. LVF2 isolated from a puddle in Goettingen, Germany.</title>
        <authorList>
            <person name="Friedrich I."/>
            <person name="Klassen A."/>
            <person name="Hannes N."/>
            <person name="Schneider D."/>
            <person name="Hertel R."/>
            <person name="Daniel R."/>
        </authorList>
    </citation>
    <scope>NUCLEOTIDE SEQUENCE</scope>
    <source>
        <strain evidence="8">LVF2</strain>
    </source>
</reference>
<feature type="domain" description="EamA" evidence="7">
    <location>
        <begin position="16"/>
        <end position="147"/>
    </location>
</feature>
<feature type="transmembrane region" description="Helical" evidence="6">
    <location>
        <begin position="280"/>
        <end position="298"/>
    </location>
</feature>
<dbReference type="PANTHER" id="PTHR32322:SF2">
    <property type="entry name" value="EAMA DOMAIN-CONTAINING PROTEIN"/>
    <property type="match status" value="1"/>
</dbReference>
<dbReference type="InterPro" id="IPR050638">
    <property type="entry name" value="AA-Vitamin_Transporters"/>
</dbReference>
<evidence type="ECO:0000256" key="3">
    <source>
        <dbReference type="ARBA" id="ARBA00022692"/>
    </source>
</evidence>
<dbReference type="Proteomes" id="UP000663918">
    <property type="component" value="Chromosome"/>
</dbReference>
<dbReference type="KEGG" id="bgoe:IFJ75_07450"/>
<sequence>MPRPTLFRPSAGALAVLGVGVCALIWGTTWFAITFQLGRVDPIASIVWRFGLASLILFGVCLATGRSIRLTRVQHLAAAGQGMFAFALSYAFVYTAEGLITSGVVAVAFASMALMNLILFRVVQKQTAHRAVWTGAGLGALGVAVLSGGELLGARLGPQAGIGVALAVAAAAVSTLANWFAWRGQQAGSQVIPATAWAMGYGAALVAVFGLVTGVHFSIALTPAYLLSLLYLSVFGSVIAFVIYFSVARSRGYTLASYIGALTPPIALLVSVVFEGARFGWTALVGVGLVVAGQVLLARAPKGS</sequence>
<dbReference type="GO" id="GO:0016020">
    <property type="term" value="C:membrane"/>
    <property type="evidence" value="ECO:0007669"/>
    <property type="project" value="UniProtKB-SubCell"/>
</dbReference>
<name>A0A975C4D2_9CAUL</name>
<evidence type="ECO:0000313" key="8">
    <source>
        <dbReference type="EMBL" id="QTC93245.1"/>
    </source>
</evidence>
<evidence type="ECO:0000256" key="5">
    <source>
        <dbReference type="ARBA" id="ARBA00023136"/>
    </source>
</evidence>
<keyword evidence="9" id="KW-1185">Reference proteome</keyword>
<evidence type="ECO:0000256" key="4">
    <source>
        <dbReference type="ARBA" id="ARBA00022989"/>
    </source>
</evidence>
<comment type="similarity">
    <text evidence="2">Belongs to the EamA transporter family.</text>
</comment>
<feature type="transmembrane region" description="Helical" evidence="6">
    <location>
        <begin position="194"/>
        <end position="219"/>
    </location>
</feature>
<organism evidence="8 9">
    <name type="scientific">Brevundimonas goettingensis</name>
    <dbReference type="NCBI Taxonomy" id="2774190"/>
    <lineage>
        <taxon>Bacteria</taxon>
        <taxon>Pseudomonadati</taxon>
        <taxon>Pseudomonadota</taxon>
        <taxon>Alphaproteobacteria</taxon>
        <taxon>Caulobacterales</taxon>
        <taxon>Caulobacteraceae</taxon>
        <taxon>Brevundimonas</taxon>
    </lineage>
</organism>
<dbReference type="SUPFAM" id="SSF103481">
    <property type="entry name" value="Multidrug resistance efflux transporter EmrE"/>
    <property type="match status" value="2"/>
</dbReference>
<feature type="transmembrane region" description="Helical" evidence="6">
    <location>
        <begin position="160"/>
        <end position="182"/>
    </location>
</feature>
<evidence type="ECO:0000313" key="9">
    <source>
        <dbReference type="Proteomes" id="UP000663918"/>
    </source>
</evidence>
<dbReference type="AlphaFoldDB" id="A0A975C4D2"/>
<feature type="transmembrane region" description="Helical" evidence="6">
    <location>
        <begin position="12"/>
        <end position="33"/>
    </location>
</feature>
<dbReference type="InterPro" id="IPR037185">
    <property type="entry name" value="EmrE-like"/>
</dbReference>
<keyword evidence="3 6" id="KW-0812">Transmembrane</keyword>
<feature type="transmembrane region" description="Helical" evidence="6">
    <location>
        <begin position="99"/>
        <end position="119"/>
    </location>
</feature>
<proteinExistence type="inferred from homology"/>
<keyword evidence="4 6" id="KW-1133">Transmembrane helix</keyword>
<feature type="domain" description="EamA" evidence="7">
    <location>
        <begin position="163"/>
        <end position="297"/>
    </location>
</feature>
<feature type="transmembrane region" description="Helical" evidence="6">
    <location>
        <begin position="255"/>
        <end position="274"/>
    </location>
</feature>
<accession>A0A975C4D2</accession>
<gene>
    <name evidence="8" type="ORF">IFJ75_07450</name>
</gene>